<protein>
    <submittedName>
        <fullName evidence="1">Uncharacterized protein</fullName>
    </submittedName>
</protein>
<proteinExistence type="predicted"/>
<dbReference type="RefSeq" id="WP_108964260.1">
    <property type="nucleotide sequence ID" value="NZ_CP022189.1"/>
</dbReference>
<dbReference type="EMBL" id="CP022189">
    <property type="protein sequence ID" value="AWI82335.1"/>
    <property type="molecule type" value="Genomic_DNA"/>
</dbReference>
<accession>A0A2U8HCA0</accession>
<gene>
    <name evidence="1" type="ORF">CEW88_00820</name>
</gene>
<evidence type="ECO:0000313" key="1">
    <source>
        <dbReference type="EMBL" id="AWI82335.1"/>
    </source>
</evidence>
<dbReference type="KEGG" id="ypac:CEW88_00820"/>
<name>A0A2U8HCA0_9RHOB</name>
<dbReference type="OrthoDB" id="7690273at2"/>
<reference evidence="1 2" key="1">
    <citation type="submission" date="2017-06" db="EMBL/GenBank/DDBJ databases">
        <title>Yangia sp. YSBP01 complete genome sequence.</title>
        <authorList>
            <person name="Woo J.-H."/>
            <person name="Kim H.-S."/>
        </authorList>
    </citation>
    <scope>NUCLEOTIDE SEQUENCE [LARGE SCALE GENOMIC DNA]</scope>
    <source>
        <strain evidence="1 2">YSBP01</strain>
    </source>
</reference>
<dbReference type="AlphaFoldDB" id="A0A2U8HCA0"/>
<organism evidence="1 2">
    <name type="scientific">Alloyangia pacifica</name>
    <dbReference type="NCBI Taxonomy" id="311180"/>
    <lineage>
        <taxon>Bacteria</taxon>
        <taxon>Pseudomonadati</taxon>
        <taxon>Pseudomonadota</taxon>
        <taxon>Alphaproteobacteria</taxon>
        <taxon>Rhodobacterales</taxon>
        <taxon>Roseobacteraceae</taxon>
        <taxon>Alloyangia</taxon>
    </lineage>
</organism>
<dbReference type="Proteomes" id="UP000244915">
    <property type="component" value="Chromosome 1"/>
</dbReference>
<sequence>MIDQTGPATAAPNRLLNRLFISQMLQFSGAFETRGLFGGGAGEAQFASFLRDEYANRLADRVALLPTQPSRTPRAP</sequence>
<evidence type="ECO:0000313" key="2">
    <source>
        <dbReference type="Proteomes" id="UP000244915"/>
    </source>
</evidence>